<comment type="caution">
    <text evidence="1">The sequence shown here is derived from an EMBL/GenBank/DDBJ whole genome shotgun (WGS) entry which is preliminary data.</text>
</comment>
<protein>
    <submittedName>
        <fullName evidence="1">Uncharacterized protein</fullName>
    </submittedName>
</protein>
<organism evidence="1">
    <name type="scientific">Picea glauca</name>
    <name type="common">White spruce</name>
    <name type="synonym">Pinus glauca</name>
    <dbReference type="NCBI Taxonomy" id="3330"/>
    <lineage>
        <taxon>Eukaryota</taxon>
        <taxon>Viridiplantae</taxon>
        <taxon>Streptophyta</taxon>
        <taxon>Embryophyta</taxon>
        <taxon>Tracheophyta</taxon>
        <taxon>Spermatophyta</taxon>
        <taxon>Pinopsida</taxon>
        <taxon>Pinidae</taxon>
        <taxon>Conifers I</taxon>
        <taxon>Pinales</taxon>
        <taxon>Pinaceae</taxon>
        <taxon>Picea</taxon>
    </lineage>
</organism>
<keyword evidence="1" id="KW-0496">Mitochondrion</keyword>
<reference evidence="1" key="1">
    <citation type="journal article" date="2015" name="Genome Biol. Evol.">
        <title>Organellar Genomes of White Spruce (Picea glauca): Assembly and Annotation.</title>
        <authorList>
            <person name="Jackman S.D."/>
            <person name="Warren R.L."/>
            <person name="Gibb E.A."/>
            <person name="Vandervalk B.P."/>
            <person name="Mohamadi H."/>
            <person name="Chu J."/>
            <person name="Raymond A."/>
            <person name="Pleasance S."/>
            <person name="Coope R."/>
            <person name="Wildung M.R."/>
            <person name="Ritland C.E."/>
            <person name="Bousquet J."/>
            <person name="Jones S.J."/>
            <person name="Bohlmann J."/>
            <person name="Birol I."/>
        </authorList>
    </citation>
    <scope>NUCLEOTIDE SEQUENCE [LARGE SCALE GENOMIC DNA]</scope>
    <source>
        <tissue evidence="1">Flushing bud</tissue>
    </source>
</reference>
<evidence type="ECO:0000313" key="1">
    <source>
        <dbReference type="EMBL" id="KUM47509.1"/>
    </source>
</evidence>
<sequence>MEGETRLMWVMGETLHQHTERYETYCSVIA</sequence>
<accession>A0A101LY43</accession>
<dbReference type="AlphaFoldDB" id="A0A101LY43"/>
<geneLocation type="mitochondrion" evidence="1"/>
<name>A0A101LY43_PICGL</name>
<gene>
    <name evidence="1" type="ORF">ABT39_MTgene5695</name>
</gene>
<proteinExistence type="predicted"/>
<dbReference type="EMBL" id="LKAM01000007">
    <property type="protein sequence ID" value="KUM47509.1"/>
    <property type="molecule type" value="Genomic_DNA"/>
</dbReference>